<dbReference type="EMBL" id="JAAGTG010000022">
    <property type="protein sequence ID" value="NDX15778.1"/>
    <property type="molecule type" value="Genomic_DNA"/>
</dbReference>
<gene>
    <name evidence="1" type="ORF">G3N07_14265</name>
</gene>
<comment type="caution">
    <text evidence="1">The sequence shown here is derived from an EMBL/GenBank/DDBJ whole genome shotgun (WGS) entry which is preliminary data.</text>
</comment>
<proteinExistence type="predicted"/>
<protein>
    <submittedName>
        <fullName evidence="1">Uncharacterized protein</fullName>
    </submittedName>
</protein>
<organism evidence="1">
    <name type="scientific">Acinetobacter baumannii</name>
    <dbReference type="NCBI Taxonomy" id="470"/>
    <lineage>
        <taxon>Bacteria</taxon>
        <taxon>Pseudomonadati</taxon>
        <taxon>Pseudomonadota</taxon>
        <taxon>Gammaproteobacteria</taxon>
        <taxon>Moraxellales</taxon>
        <taxon>Moraxellaceae</taxon>
        <taxon>Acinetobacter</taxon>
        <taxon>Acinetobacter calcoaceticus/baumannii complex</taxon>
    </lineage>
</organism>
<feature type="non-terminal residue" evidence="1">
    <location>
        <position position="1"/>
    </location>
</feature>
<evidence type="ECO:0000313" key="1">
    <source>
        <dbReference type="EMBL" id="NDX15778.1"/>
    </source>
</evidence>
<dbReference type="AlphaFoldDB" id="A0A6B2PTI3"/>
<sequence length="143" mass="16326">IIIILKIISNVILIDFLKKGMTVNNKGKYINATKNLAIPVGKAHNKTKIKIIDALKYFLATRYRIKINAGKSLDNITKIEKNGFTLVFSVRSSSLPRKKTLFKLKSKAYRTTKREREQIKIAIKKFGSFKIFNSLLIEIGNKL</sequence>
<name>A0A6B2PTI3_ACIBA</name>
<dbReference type="RefSeq" id="WP_162207708.1">
    <property type="nucleotide sequence ID" value="NZ_JAAEFP010000048.1"/>
</dbReference>
<reference evidence="1" key="1">
    <citation type="submission" date="2020-02" db="EMBL/GenBank/DDBJ databases">
        <title>Whole genome shot-gun sequencing of clinical Carbapenem resistant A. baumannii.</title>
        <authorList>
            <person name="Veeraraghavan B."/>
            <person name="Mathur P."/>
            <person name="Vijayakumar S."/>
            <person name="Vasudevan K."/>
            <person name="Lincy M."/>
            <person name="Kirubananthan A."/>
        </authorList>
    </citation>
    <scope>NUCLEOTIDE SEQUENCE</scope>
    <source>
        <strain evidence="1">SP2442</strain>
    </source>
</reference>
<accession>A0A6B2PTI3</accession>